<gene>
    <name evidence="2" type="ORF">VE01_04505</name>
</gene>
<dbReference type="SUPFAM" id="SSF53850">
    <property type="entry name" value="Periplasmic binding protein-like II"/>
    <property type="match status" value="1"/>
</dbReference>
<dbReference type="Gene3D" id="3.40.190.10">
    <property type="entry name" value="Periplasmic binding protein-like II"/>
    <property type="match status" value="2"/>
</dbReference>
<dbReference type="STRING" id="342668.A0A1B8GNZ3"/>
<dbReference type="AlphaFoldDB" id="A0A1B8GNZ3"/>
<dbReference type="Proteomes" id="UP000091956">
    <property type="component" value="Unassembled WGS sequence"/>
</dbReference>
<reference evidence="3" key="2">
    <citation type="journal article" date="2018" name="Nat. Commun.">
        <title>Extreme sensitivity to ultraviolet light in the fungal pathogen causing white-nose syndrome of bats.</title>
        <authorList>
            <person name="Palmer J.M."/>
            <person name="Drees K.P."/>
            <person name="Foster J.T."/>
            <person name="Lindner D.L."/>
        </authorList>
    </citation>
    <scope>NUCLEOTIDE SEQUENCE [LARGE SCALE GENOMIC DNA]</scope>
    <source>
        <strain evidence="3">UAMH 10579</strain>
    </source>
</reference>
<dbReference type="InterPro" id="IPR024370">
    <property type="entry name" value="PBP_domain"/>
</dbReference>
<feature type="domain" description="PBP" evidence="1">
    <location>
        <begin position="70"/>
        <end position="292"/>
    </location>
</feature>
<sequence>MISQKNIWPSPYAIICNMASIKVNLNSPVPYVKPNETYRGSHPPRQRLQVQLRIASEPGQSRLIKALSNEFINYMADEKNSEPFSVAWISSNSAASFDHLASRSTEVAITHHVAAEGIAIKQGVVEKSVPAWRDHWLLVGPKSDPADLSSNKSASVQDQFAQIFLAAAETAGSAKPVRFLSRFDKSAANVRESSLWAAIGQVPWAHPHASWYHQYQDSPLGALEAASTLSQYTLTERGTWFALNDAARDKLEIFSGGVGTEDELLLNPAHALVGRHAQNKEMANEFIAWLISYSGGQRVIREAEAGIERGQPKSPMARFAAPITPPATPPQLKWKYF</sequence>
<keyword evidence="3" id="KW-1185">Reference proteome</keyword>
<protein>
    <recommendedName>
        <fullName evidence="1">PBP domain-containing protein</fullName>
    </recommendedName>
</protein>
<name>A0A1B8GNZ3_9PEZI</name>
<proteinExistence type="predicted"/>
<dbReference type="RefSeq" id="XP_018131306.2">
    <property type="nucleotide sequence ID" value="XM_018273977.2"/>
</dbReference>
<dbReference type="Pfam" id="PF12849">
    <property type="entry name" value="PBP_like_2"/>
    <property type="match status" value="1"/>
</dbReference>
<evidence type="ECO:0000313" key="3">
    <source>
        <dbReference type="Proteomes" id="UP000091956"/>
    </source>
</evidence>
<accession>A0A1B8GNZ3</accession>
<evidence type="ECO:0000259" key="1">
    <source>
        <dbReference type="Pfam" id="PF12849"/>
    </source>
</evidence>
<dbReference type="EMBL" id="KV460221">
    <property type="protein sequence ID" value="OBT97573.2"/>
    <property type="molecule type" value="Genomic_DNA"/>
</dbReference>
<dbReference type="GeneID" id="28837891"/>
<dbReference type="PANTHER" id="PTHR37945">
    <property type="entry name" value="EXTRACELLULAR TUNGSTATE BINDING PROTEIN"/>
    <property type="match status" value="1"/>
</dbReference>
<reference evidence="2 3" key="1">
    <citation type="submission" date="2016-03" db="EMBL/GenBank/DDBJ databases">
        <title>Comparative genomics of Pseudogymnoascus destructans, the fungus causing white-nose syndrome of bats.</title>
        <authorList>
            <person name="Palmer J.M."/>
            <person name="Drees K.P."/>
            <person name="Foster J.T."/>
            <person name="Lindner D.L."/>
        </authorList>
    </citation>
    <scope>NUCLEOTIDE SEQUENCE [LARGE SCALE GENOMIC DNA]</scope>
    <source>
        <strain evidence="2 3">UAMH 10579</strain>
    </source>
</reference>
<dbReference type="InterPro" id="IPR052738">
    <property type="entry name" value="ABC-Tungstate_binding"/>
</dbReference>
<evidence type="ECO:0000313" key="2">
    <source>
        <dbReference type="EMBL" id="OBT97573.2"/>
    </source>
</evidence>
<organism evidence="2 3">
    <name type="scientific">Pseudogymnoascus verrucosus</name>
    <dbReference type="NCBI Taxonomy" id="342668"/>
    <lineage>
        <taxon>Eukaryota</taxon>
        <taxon>Fungi</taxon>
        <taxon>Dikarya</taxon>
        <taxon>Ascomycota</taxon>
        <taxon>Pezizomycotina</taxon>
        <taxon>Leotiomycetes</taxon>
        <taxon>Thelebolales</taxon>
        <taxon>Thelebolaceae</taxon>
        <taxon>Pseudogymnoascus</taxon>
    </lineage>
</organism>
<dbReference type="PANTHER" id="PTHR37945:SF1">
    <property type="entry name" value="EXTRACELLULAR TUNGSTATE BINDING PROTEIN"/>
    <property type="match status" value="1"/>
</dbReference>